<dbReference type="AlphaFoldDB" id="A0A433MQM2"/>
<feature type="chain" id="PRO_5019201808" evidence="1">
    <location>
        <begin position="26"/>
        <end position="208"/>
    </location>
</feature>
<keyword evidence="2" id="KW-0261">Viral envelope protein</keyword>
<dbReference type="Proteomes" id="UP000281118">
    <property type="component" value="Unassembled WGS sequence"/>
</dbReference>
<protein>
    <submittedName>
        <fullName evidence="2">Cell envelope protein SmpA</fullName>
    </submittedName>
</protein>
<dbReference type="RefSeq" id="WP_126024200.1">
    <property type="nucleotide sequence ID" value="NZ_RXFT01000011.1"/>
</dbReference>
<gene>
    <name evidence="2" type="ORF">EJP67_23855</name>
</gene>
<dbReference type="OrthoDB" id="9179113at2"/>
<keyword evidence="2" id="KW-0946">Virion</keyword>
<reference evidence="2 3" key="1">
    <citation type="submission" date="2018-12" db="EMBL/GenBank/DDBJ databases">
        <title>The genome sequences of Variovorax guangxiensis DSM 27352.</title>
        <authorList>
            <person name="Gao J."/>
            <person name="Sun J."/>
        </authorList>
    </citation>
    <scope>NUCLEOTIDE SEQUENCE [LARGE SCALE GENOMIC DNA]</scope>
    <source>
        <strain evidence="2 3">DSM 27352</strain>
    </source>
</reference>
<accession>A0A433MQM2</accession>
<sequence>MLKRLAAAALLAATVVPASITVAHAQRPSPPPGPLVSGYLCCNMRTYGDSISDINYDEQGTSIVAVGTPARITTYDFRWFGVELAGKQQRIKNDYSRNIPLPTFAQRYVVTADPKQKLATFPAPVREAILAGKVMPGMTREQVLMAIAYPVASENPSLDAPVWRYWRDSWSEFQVQFDEKGLVKTVVGDAVALNRVFIAAPAAAAAQP</sequence>
<evidence type="ECO:0000256" key="1">
    <source>
        <dbReference type="SAM" id="SignalP"/>
    </source>
</evidence>
<evidence type="ECO:0000313" key="3">
    <source>
        <dbReference type="Proteomes" id="UP000281118"/>
    </source>
</evidence>
<keyword evidence="1" id="KW-0732">Signal</keyword>
<evidence type="ECO:0000313" key="2">
    <source>
        <dbReference type="EMBL" id="RUR70094.1"/>
    </source>
</evidence>
<organism evidence="2 3">
    <name type="scientific">Variovorax guangxiensis</name>
    <dbReference type="NCBI Taxonomy" id="1775474"/>
    <lineage>
        <taxon>Bacteria</taxon>
        <taxon>Pseudomonadati</taxon>
        <taxon>Pseudomonadota</taxon>
        <taxon>Betaproteobacteria</taxon>
        <taxon>Burkholderiales</taxon>
        <taxon>Comamonadaceae</taxon>
        <taxon>Variovorax</taxon>
    </lineage>
</organism>
<proteinExistence type="predicted"/>
<name>A0A433MQM2_9BURK</name>
<comment type="caution">
    <text evidence="2">The sequence shown here is derived from an EMBL/GenBank/DDBJ whole genome shotgun (WGS) entry which is preliminary data.</text>
</comment>
<dbReference type="EMBL" id="RXFT01000011">
    <property type="protein sequence ID" value="RUR70094.1"/>
    <property type="molecule type" value="Genomic_DNA"/>
</dbReference>
<feature type="signal peptide" evidence="1">
    <location>
        <begin position="1"/>
        <end position="25"/>
    </location>
</feature>